<organism evidence="1 2">
    <name type="scientific">Ampelomyces quisqualis</name>
    <name type="common">Powdery mildew agent</name>
    <dbReference type="NCBI Taxonomy" id="50730"/>
    <lineage>
        <taxon>Eukaryota</taxon>
        <taxon>Fungi</taxon>
        <taxon>Dikarya</taxon>
        <taxon>Ascomycota</taxon>
        <taxon>Pezizomycotina</taxon>
        <taxon>Dothideomycetes</taxon>
        <taxon>Pleosporomycetidae</taxon>
        <taxon>Pleosporales</taxon>
        <taxon>Pleosporineae</taxon>
        <taxon>Phaeosphaeriaceae</taxon>
        <taxon>Ampelomyces</taxon>
    </lineage>
</organism>
<dbReference type="AlphaFoldDB" id="A0A6A5QVE9"/>
<keyword evidence="2" id="KW-1185">Reference proteome</keyword>
<name>A0A6A5QVE9_AMPQU</name>
<proteinExistence type="predicted"/>
<sequence>MVKPGCPSAAPADVVVTRSAVAVPSCAAGNATKPAVVSMSTSAGGAASPSGSNAAQFTGAADSVRVGGVMVIVGGVVAGLMF</sequence>
<dbReference type="Proteomes" id="UP000800096">
    <property type="component" value="Unassembled WGS sequence"/>
</dbReference>
<gene>
    <name evidence="1" type="ORF">BDU57DRAFT_512386</name>
</gene>
<reference evidence="1" key="1">
    <citation type="journal article" date="2020" name="Stud. Mycol.">
        <title>101 Dothideomycetes genomes: a test case for predicting lifestyles and emergence of pathogens.</title>
        <authorList>
            <person name="Haridas S."/>
            <person name="Albert R."/>
            <person name="Binder M."/>
            <person name="Bloem J."/>
            <person name="Labutti K."/>
            <person name="Salamov A."/>
            <person name="Andreopoulos B."/>
            <person name="Baker S."/>
            <person name="Barry K."/>
            <person name="Bills G."/>
            <person name="Bluhm B."/>
            <person name="Cannon C."/>
            <person name="Castanera R."/>
            <person name="Culley D."/>
            <person name="Daum C."/>
            <person name="Ezra D."/>
            <person name="Gonzalez J."/>
            <person name="Henrissat B."/>
            <person name="Kuo A."/>
            <person name="Liang C."/>
            <person name="Lipzen A."/>
            <person name="Lutzoni F."/>
            <person name="Magnuson J."/>
            <person name="Mondo S."/>
            <person name="Nolan M."/>
            <person name="Ohm R."/>
            <person name="Pangilinan J."/>
            <person name="Park H.-J."/>
            <person name="Ramirez L."/>
            <person name="Alfaro M."/>
            <person name="Sun H."/>
            <person name="Tritt A."/>
            <person name="Yoshinaga Y."/>
            <person name="Zwiers L.-H."/>
            <person name="Turgeon B."/>
            <person name="Goodwin S."/>
            <person name="Spatafora J."/>
            <person name="Crous P."/>
            <person name="Grigoriev I."/>
        </authorList>
    </citation>
    <scope>NUCLEOTIDE SEQUENCE</scope>
    <source>
        <strain evidence="1">HMLAC05119</strain>
    </source>
</reference>
<accession>A0A6A5QVE9</accession>
<dbReference type="EMBL" id="ML979133">
    <property type="protein sequence ID" value="KAF1919339.1"/>
    <property type="molecule type" value="Genomic_DNA"/>
</dbReference>
<evidence type="ECO:0000313" key="2">
    <source>
        <dbReference type="Proteomes" id="UP000800096"/>
    </source>
</evidence>
<dbReference type="OrthoDB" id="3695223at2759"/>
<protein>
    <submittedName>
        <fullName evidence="1">Uncharacterized protein</fullName>
    </submittedName>
</protein>
<evidence type="ECO:0000313" key="1">
    <source>
        <dbReference type="EMBL" id="KAF1919339.1"/>
    </source>
</evidence>